<gene>
    <name evidence="1" type="ORF">H6G95_08775</name>
</gene>
<keyword evidence="2" id="KW-1185">Reference proteome</keyword>
<accession>A0ABR8ETJ6</accession>
<dbReference type="Proteomes" id="UP000604661">
    <property type="component" value="Unassembled WGS sequence"/>
</dbReference>
<sequence length="73" mass="8336">MADDVMRSKAAEAIQEISEQTLFKKATELWKQKWLAWDIHRHLLSLGVSNAVADKITLQVTEVDFSGTNTWSF</sequence>
<evidence type="ECO:0000313" key="2">
    <source>
        <dbReference type="Proteomes" id="UP000604661"/>
    </source>
</evidence>
<protein>
    <submittedName>
        <fullName evidence="1">Uncharacterized protein</fullName>
    </submittedName>
</protein>
<name>A0ABR8ETJ6_NOSLI</name>
<comment type="caution">
    <text evidence="1">The sequence shown here is derived from an EMBL/GenBank/DDBJ whole genome shotgun (WGS) entry which is preliminary data.</text>
</comment>
<dbReference type="RefSeq" id="WP_190895134.1">
    <property type="nucleotide sequence ID" value="NZ_JACJTE010000006.1"/>
</dbReference>
<organism evidence="1 2">
    <name type="scientific">Nostoc linckia FACHB-391</name>
    <dbReference type="NCBI Taxonomy" id="2692906"/>
    <lineage>
        <taxon>Bacteria</taxon>
        <taxon>Bacillati</taxon>
        <taxon>Cyanobacteriota</taxon>
        <taxon>Cyanophyceae</taxon>
        <taxon>Nostocales</taxon>
        <taxon>Nostocaceae</taxon>
        <taxon>Nostoc</taxon>
    </lineage>
</organism>
<dbReference type="EMBL" id="JACJTE010000006">
    <property type="protein sequence ID" value="MBD2560706.1"/>
    <property type="molecule type" value="Genomic_DNA"/>
</dbReference>
<reference evidence="1 2" key="1">
    <citation type="journal article" date="2020" name="ISME J.">
        <title>Comparative genomics reveals insights into cyanobacterial evolution and habitat adaptation.</title>
        <authorList>
            <person name="Chen M.Y."/>
            <person name="Teng W.K."/>
            <person name="Zhao L."/>
            <person name="Hu C.X."/>
            <person name="Zhou Y.K."/>
            <person name="Han B.P."/>
            <person name="Song L.R."/>
            <person name="Shu W.S."/>
        </authorList>
    </citation>
    <scope>NUCLEOTIDE SEQUENCE [LARGE SCALE GENOMIC DNA]</scope>
    <source>
        <strain evidence="1 2">FACHB-391</strain>
    </source>
</reference>
<evidence type="ECO:0000313" key="1">
    <source>
        <dbReference type="EMBL" id="MBD2560706.1"/>
    </source>
</evidence>
<proteinExistence type="predicted"/>